<gene>
    <name evidence="1" type="ORF">SAMN04487967_3452</name>
</gene>
<organism evidence="1 2">
    <name type="scientific">Natronorubrum sediminis</name>
    <dbReference type="NCBI Taxonomy" id="640943"/>
    <lineage>
        <taxon>Archaea</taxon>
        <taxon>Methanobacteriati</taxon>
        <taxon>Methanobacteriota</taxon>
        <taxon>Stenosarchaea group</taxon>
        <taxon>Halobacteria</taxon>
        <taxon>Halobacteriales</taxon>
        <taxon>Natrialbaceae</taxon>
        <taxon>Natronorubrum</taxon>
    </lineage>
</organism>
<dbReference type="OrthoDB" id="170604at2157"/>
<name>A0A1H6G485_9EURY</name>
<accession>A0A1H6G485</accession>
<evidence type="ECO:0000313" key="2">
    <source>
        <dbReference type="Proteomes" id="UP000199112"/>
    </source>
</evidence>
<evidence type="ECO:0000313" key="1">
    <source>
        <dbReference type="EMBL" id="SEH17897.1"/>
    </source>
</evidence>
<reference evidence="2" key="1">
    <citation type="submission" date="2016-10" db="EMBL/GenBank/DDBJ databases">
        <authorList>
            <person name="Varghese N."/>
            <person name="Submissions S."/>
        </authorList>
    </citation>
    <scope>NUCLEOTIDE SEQUENCE [LARGE SCALE GENOMIC DNA]</scope>
    <source>
        <strain evidence="2">CGMCC 1.8981</strain>
    </source>
</reference>
<dbReference type="RefSeq" id="WP_175459785.1">
    <property type="nucleotide sequence ID" value="NZ_FNWL01000005.1"/>
</dbReference>
<sequence>MSSDLPNPEDVEVDDLRNLIENLPEEKRQELFSQLDIGNIDDLGGGDIGL</sequence>
<dbReference type="EMBL" id="FNWL01000005">
    <property type="protein sequence ID" value="SEH17897.1"/>
    <property type="molecule type" value="Genomic_DNA"/>
</dbReference>
<dbReference type="Proteomes" id="UP000199112">
    <property type="component" value="Unassembled WGS sequence"/>
</dbReference>
<protein>
    <submittedName>
        <fullName evidence="1">Uncharacterized protein</fullName>
    </submittedName>
</protein>
<keyword evidence="2" id="KW-1185">Reference proteome</keyword>
<proteinExistence type="predicted"/>
<dbReference type="AlphaFoldDB" id="A0A1H6G485"/>